<dbReference type="Proteomes" id="UP000231279">
    <property type="component" value="Unassembled WGS sequence"/>
</dbReference>
<evidence type="ECO:0000313" key="2">
    <source>
        <dbReference type="EMBL" id="PIN05903.1"/>
    </source>
</evidence>
<feature type="compositionally biased region" description="Polar residues" evidence="1">
    <location>
        <begin position="1"/>
        <end position="10"/>
    </location>
</feature>
<dbReference type="EMBL" id="NKXS01004583">
    <property type="protein sequence ID" value="PIN05903.1"/>
    <property type="molecule type" value="Genomic_DNA"/>
</dbReference>
<accession>A0A2G9GKW4</accession>
<name>A0A2G9GKW4_9LAMI</name>
<dbReference type="AlphaFoldDB" id="A0A2G9GKW4"/>
<proteinExistence type="predicted"/>
<gene>
    <name evidence="2" type="ORF">CDL12_21549</name>
</gene>
<comment type="caution">
    <text evidence="2">The sequence shown here is derived from an EMBL/GenBank/DDBJ whole genome shotgun (WGS) entry which is preliminary data.</text>
</comment>
<feature type="region of interest" description="Disordered" evidence="1">
    <location>
        <begin position="1"/>
        <end position="24"/>
    </location>
</feature>
<organism evidence="2 3">
    <name type="scientific">Handroanthus impetiginosus</name>
    <dbReference type="NCBI Taxonomy" id="429701"/>
    <lineage>
        <taxon>Eukaryota</taxon>
        <taxon>Viridiplantae</taxon>
        <taxon>Streptophyta</taxon>
        <taxon>Embryophyta</taxon>
        <taxon>Tracheophyta</taxon>
        <taxon>Spermatophyta</taxon>
        <taxon>Magnoliopsida</taxon>
        <taxon>eudicotyledons</taxon>
        <taxon>Gunneridae</taxon>
        <taxon>Pentapetalae</taxon>
        <taxon>asterids</taxon>
        <taxon>lamiids</taxon>
        <taxon>Lamiales</taxon>
        <taxon>Bignoniaceae</taxon>
        <taxon>Crescentiina</taxon>
        <taxon>Tabebuia alliance</taxon>
        <taxon>Handroanthus</taxon>
    </lineage>
</organism>
<evidence type="ECO:0000256" key="1">
    <source>
        <dbReference type="SAM" id="MobiDB-lite"/>
    </source>
</evidence>
<evidence type="ECO:0000313" key="3">
    <source>
        <dbReference type="Proteomes" id="UP000231279"/>
    </source>
</evidence>
<protein>
    <submittedName>
        <fullName evidence="2">Uncharacterized protein</fullName>
    </submittedName>
</protein>
<keyword evidence="3" id="KW-1185">Reference proteome</keyword>
<reference evidence="3" key="1">
    <citation type="journal article" date="2018" name="Gigascience">
        <title>Genome assembly of the Pink Ipe (Handroanthus impetiginosus, Bignoniaceae), a highly valued, ecologically keystone Neotropical timber forest tree.</title>
        <authorList>
            <person name="Silva-Junior O.B."/>
            <person name="Grattapaglia D."/>
            <person name="Novaes E."/>
            <person name="Collevatti R.G."/>
        </authorList>
    </citation>
    <scope>NUCLEOTIDE SEQUENCE [LARGE SCALE GENOMIC DNA]</scope>
    <source>
        <strain evidence="3">cv. UFG-1</strain>
    </source>
</reference>
<sequence>MPKLVLNSSKGTRRPPQCSKQKLGSHAAKASKVADFLGNEACNSQTCGFLYKDDLQGTTSWEYPYFRISLIPSSKVTSDMILKTLSRHG</sequence>